<dbReference type="EC" id="2.7.7.6" evidence="2"/>
<dbReference type="GO" id="GO:0003899">
    <property type="term" value="F:DNA-directed RNA polymerase activity"/>
    <property type="evidence" value="ECO:0007669"/>
    <property type="project" value="UniProtKB-EC"/>
</dbReference>
<dbReference type="OrthoDB" id="308369at2"/>
<evidence type="ECO:0000313" key="10">
    <source>
        <dbReference type="Proteomes" id="UP000007383"/>
    </source>
</evidence>
<evidence type="ECO:0000256" key="3">
    <source>
        <dbReference type="ARBA" id="ARBA00013725"/>
    </source>
</evidence>
<dbReference type="GO" id="GO:0003677">
    <property type="term" value="F:DNA binding"/>
    <property type="evidence" value="ECO:0007669"/>
    <property type="project" value="InterPro"/>
</dbReference>
<dbReference type="GO" id="GO:0000428">
    <property type="term" value="C:DNA-directed RNA polymerase complex"/>
    <property type="evidence" value="ECO:0007669"/>
    <property type="project" value="UniProtKB-KW"/>
</dbReference>
<gene>
    <name evidence="9" type="ordered locus">Spiaf_1069</name>
</gene>
<dbReference type="AlphaFoldDB" id="H9UI13"/>
<dbReference type="EMBL" id="CP003282">
    <property type="protein sequence ID" value="AFG37156.1"/>
    <property type="molecule type" value="Genomic_DNA"/>
</dbReference>
<evidence type="ECO:0000256" key="1">
    <source>
        <dbReference type="ARBA" id="ARBA00006711"/>
    </source>
</evidence>
<dbReference type="SUPFAM" id="SSF63562">
    <property type="entry name" value="RPB6/omega subunit-like"/>
    <property type="match status" value="1"/>
</dbReference>
<comment type="catalytic activity">
    <reaction evidence="8">
        <text>RNA(n) + a ribonucleoside 5'-triphosphate = RNA(n+1) + diphosphate</text>
        <dbReference type="Rhea" id="RHEA:21248"/>
        <dbReference type="Rhea" id="RHEA-COMP:14527"/>
        <dbReference type="Rhea" id="RHEA-COMP:17342"/>
        <dbReference type="ChEBI" id="CHEBI:33019"/>
        <dbReference type="ChEBI" id="CHEBI:61557"/>
        <dbReference type="ChEBI" id="CHEBI:140395"/>
        <dbReference type="EC" id="2.7.7.6"/>
    </reaction>
</comment>
<dbReference type="InterPro" id="IPR006110">
    <property type="entry name" value="Pol_omega/Rpo6/RPB6"/>
</dbReference>
<evidence type="ECO:0000256" key="4">
    <source>
        <dbReference type="ARBA" id="ARBA00022478"/>
    </source>
</evidence>
<evidence type="ECO:0000256" key="5">
    <source>
        <dbReference type="ARBA" id="ARBA00023163"/>
    </source>
</evidence>
<dbReference type="eggNOG" id="COG1758">
    <property type="taxonomic scope" value="Bacteria"/>
</dbReference>
<evidence type="ECO:0000256" key="2">
    <source>
        <dbReference type="ARBA" id="ARBA00012418"/>
    </source>
</evidence>
<dbReference type="KEGG" id="sfc:Spiaf_1069"/>
<dbReference type="HOGENOM" id="CLU_187773_0_0_12"/>
<dbReference type="PATRIC" id="fig|889378.3.peg.1071"/>
<dbReference type="Proteomes" id="UP000007383">
    <property type="component" value="Chromosome"/>
</dbReference>
<evidence type="ECO:0000256" key="8">
    <source>
        <dbReference type="ARBA" id="ARBA00048552"/>
    </source>
</evidence>
<keyword evidence="4" id="KW-0240">DNA-directed RNA polymerase</keyword>
<dbReference type="InterPro" id="IPR036161">
    <property type="entry name" value="RPB6/omega-like_sf"/>
</dbReference>
<dbReference type="Pfam" id="PF01192">
    <property type="entry name" value="RNA_pol_Rpb6"/>
    <property type="match status" value="1"/>
</dbReference>
<evidence type="ECO:0000256" key="6">
    <source>
        <dbReference type="ARBA" id="ARBA00029924"/>
    </source>
</evidence>
<proteinExistence type="inferred from homology"/>
<name>H9UI13_SPIAZ</name>
<sequence length="63" mass="7140">MILPLDLLESAETNMYELTAATIRRAYQLTMTGDEELVKNNGKVVPTAIKQILTKKVAYRIEE</sequence>
<protein>
    <recommendedName>
        <fullName evidence="3">DNA-directed RNA polymerase subunit omega</fullName>
        <ecNumber evidence="2">2.7.7.6</ecNumber>
    </recommendedName>
    <alternativeName>
        <fullName evidence="7">RNA polymerase omega subunit</fullName>
    </alternativeName>
    <alternativeName>
        <fullName evidence="6">Transcriptase subunit omega</fullName>
    </alternativeName>
</protein>
<comment type="similarity">
    <text evidence="1">Belongs to the RNA polymerase subunit omega family.</text>
</comment>
<dbReference type="STRING" id="889378.Spiaf_1069"/>
<dbReference type="GO" id="GO:0006351">
    <property type="term" value="P:DNA-templated transcription"/>
    <property type="evidence" value="ECO:0007669"/>
    <property type="project" value="InterPro"/>
</dbReference>
<reference evidence="10" key="1">
    <citation type="journal article" date="2013" name="Stand. Genomic Sci.">
        <title>Complete genome sequence of the halophilic bacterium Spirochaeta africana type strain (Z-7692(T)) from the alkaline Lake Magadi in the East African Rift.</title>
        <authorList>
            <person name="Liolos K."/>
            <person name="Abt B."/>
            <person name="Scheuner C."/>
            <person name="Teshima H."/>
            <person name="Held B."/>
            <person name="Lapidus A."/>
            <person name="Nolan M."/>
            <person name="Lucas S."/>
            <person name="Deshpande S."/>
            <person name="Cheng J.F."/>
            <person name="Tapia R."/>
            <person name="Goodwin L.A."/>
            <person name="Pitluck S."/>
            <person name="Pagani I."/>
            <person name="Ivanova N."/>
            <person name="Mavromatis K."/>
            <person name="Mikhailova N."/>
            <person name="Huntemann M."/>
            <person name="Pati A."/>
            <person name="Chen A."/>
            <person name="Palaniappan K."/>
            <person name="Land M."/>
            <person name="Rohde M."/>
            <person name="Tindall B.J."/>
            <person name="Detter J.C."/>
            <person name="Goker M."/>
            <person name="Bristow J."/>
            <person name="Eisen J.A."/>
            <person name="Markowitz V."/>
            <person name="Hugenholtz P."/>
            <person name="Woyke T."/>
            <person name="Klenk H.P."/>
            <person name="Kyrpides N.C."/>
        </authorList>
    </citation>
    <scope>NUCLEOTIDE SEQUENCE</scope>
    <source>
        <strain evidence="10">ATCC 700263 / DSM 8902 / Z-7692</strain>
    </source>
</reference>
<organism evidence="9 10">
    <name type="scientific">Spirochaeta africana (strain ATCC 700263 / DSM 8902 / Z-7692)</name>
    <dbReference type="NCBI Taxonomy" id="889378"/>
    <lineage>
        <taxon>Bacteria</taxon>
        <taxon>Pseudomonadati</taxon>
        <taxon>Spirochaetota</taxon>
        <taxon>Spirochaetia</taxon>
        <taxon>Spirochaetales</taxon>
        <taxon>Spirochaetaceae</taxon>
        <taxon>Spirochaeta</taxon>
    </lineage>
</organism>
<accession>H9UI13</accession>
<dbReference type="RefSeq" id="WP_014455148.1">
    <property type="nucleotide sequence ID" value="NC_017098.1"/>
</dbReference>
<evidence type="ECO:0000256" key="7">
    <source>
        <dbReference type="ARBA" id="ARBA00030998"/>
    </source>
</evidence>
<evidence type="ECO:0000313" key="9">
    <source>
        <dbReference type="EMBL" id="AFG37156.1"/>
    </source>
</evidence>
<keyword evidence="10" id="KW-1185">Reference proteome</keyword>
<keyword evidence="5" id="KW-0804">Transcription</keyword>